<dbReference type="SUPFAM" id="SSF47413">
    <property type="entry name" value="lambda repressor-like DNA-binding domains"/>
    <property type="match status" value="1"/>
</dbReference>
<dbReference type="PROSITE" id="PS50943">
    <property type="entry name" value="HTH_CROC1"/>
    <property type="match status" value="1"/>
</dbReference>
<dbReference type="HOGENOM" id="CLU_125852_3_1_0"/>
<sequence>MTQVADLSRLTAAWQDVDALAHDLITPIQNDEQHDRALQALDTLLSYVGENDEHPLANFVRLAIDNVQSYEERAHPMRDAQPHETLAFLMDKNGVKQKDVEAATGIPQGNLSKLLRGQRNFTAEHARKLGAYFQVNPGVFL</sequence>
<gene>
    <name evidence="2" type="ordered locus">Deipe_0142</name>
</gene>
<protein>
    <submittedName>
        <fullName evidence="2">Putative transcription regulator containing HTH domain protein</fullName>
    </submittedName>
</protein>
<dbReference type="EMBL" id="CP003382">
    <property type="protein sequence ID" value="AFZ65747.1"/>
    <property type="molecule type" value="Genomic_DNA"/>
</dbReference>
<evidence type="ECO:0000259" key="1">
    <source>
        <dbReference type="PROSITE" id="PS50943"/>
    </source>
</evidence>
<dbReference type="RefSeq" id="WP_015234058.1">
    <property type="nucleotide sequence ID" value="NC_019793.1"/>
</dbReference>
<reference evidence="3" key="1">
    <citation type="submission" date="2012-03" db="EMBL/GenBank/DDBJ databases">
        <title>Complete sequence of chromosome of Deinococcus peraridilitoris DSM 19664.</title>
        <authorList>
            <person name="Lucas S."/>
            <person name="Copeland A."/>
            <person name="Lapidus A."/>
            <person name="Glavina del Rio T."/>
            <person name="Dalin E."/>
            <person name="Tice H."/>
            <person name="Bruce D."/>
            <person name="Goodwin L."/>
            <person name="Pitluck S."/>
            <person name="Peters L."/>
            <person name="Mikhailova N."/>
            <person name="Lu M."/>
            <person name="Kyrpides N."/>
            <person name="Mavromatis K."/>
            <person name="Ivanova N."/>
            <person name="Brettin T."/>
            <person name="Detter J.C."/>
            <person name="Han C."/>
            <person name="Larimer F."/>
            <person name="Land M."/>
            <person name="Hauser L."/>
            <person name="Markowitz V."/>
            <person name="Cheng J.-F."/>
            <person name="Hugenholtz P."/>
            <person name="Woyke T."/>
            <person name="Wu D."/>
            <person name="Pukall R."/>
            <person name="Steenblock K."/>
            <person name="Brambilla E."/>
            <person name="Klenk H.-P."/>
            <person name="Eisen J.A."/>
        </authorList>
    </citation>
    <scope>NUCLEOTIDE SEQUENCE [LARGE SCALE GENOMIC DNA]</scope>
    <source>
        <strain evidence="3">DSM 19664 / LMG 22246 / CIP 109416 / KR-200</strain>
    </source>
</reference>
<proteinExistence type="predicted"/>
<keyword evidence="3" id="KW-1185">Reference proteome</keyword>
<accession>K9ZXV7</accession>
<organism evidence="2 3">
    <name type="scientific">Deinococcus peraridilitoris (strain DSM 19664 / LMG 22246 / CIP 109416 / KR-200)</name>
    <dbReference type="NCBI Taxonomy" id="937777"/>
    <lineage>
        <taxon>Bacteria</taxon>
        <taxon>Thermotogati</taxon>
        <taxon>Deinococcota</taxon>
        <taxon>Deinococci</taxon>
        <taxon>Deinococcales</taxon>
        <taxon>Deinococcaceae</taxon>
        <taxon>Deinococcus</taxon>
    </lineage>
</organism>
<dbReference type="InterPro" id="IPR010982">
    <property type="entry name" value="Lambda_DNA-bd_dom_sf"/>
</dbReference>
<dbReference type="KEGG" id="dpd:Deipe_0142"/>
<dbReference type="GO" id="GO:0003677">
    <property type="term" value="F:DNA binding"/>
    <property type="evidence" value="ECO:0007669"/>
    <property type="project" value="InterPro"/>
</dbReference>
<dbReference type="eggNOG" id="COG5499">
    <property type="taxonomic scope" value="Bacteria"/>
</dbReference>
<evidence type="ECO:0000313" key="3">
    <source>
        <dbReference type="Proteomes" id="UP000010467"/>
    </source>
</evidence>
<dbReference type="Pfam" id="PF01381">
    <property type="entry name" value="HTH_3"/>
    <property type="match status" value="1"/>
</dbReference>
<name>K9ZXV7_DEIPD</name>
<dbReference type="CDD" id="cd00093">
    <property type="entry name" value="HTH_XRE"/>
    <property type="match status" value="1"/>
</dbReference>
<dbReference type="Gene3D" id="1.10.260.40">
    <property type="entry name" value="lambda repressor-like DNA-binding domains"/>
    <property type="match status" value="1"/>
</dbReference>
<feature type="domain" description="HTH cro/C1-type" evidence="1">
    <location>
        <begin position="86"/>
        <end position="140"/>
    </location>
</feature>
<dbReference type="AlphaFoldDB" id="K9ZXV7"/>
<dbReference type="SMART" id="SM00530">
    <property type="entry name" value="HTH_XRE"/>
    <property type="match status" value="1"/>
</dbReference>
<evidence type="ECO:0000313" key="2">
    <source>
        <dbReference type="EMBL" id="AFZ65747.1"/>
    </source>
</evidence>
<dbReference type="STRING" id="937777.Deipe_0142"/>
<dbReference type="Proteomes" id="UP000010467">
    <property type="component" value="Chromosome"/>
</dbReference>
<dbReference type="OrthoDB" id="72906at2"/>
<dbReference type="PATRIC" id="fig|937777.3.peg.150"/>
<dbReference type="InterPro" id="IPR001387">
    <property type="entry name" value="Cro/C1-type_HTH"/>
</dbReference>